<dbReference type="InterPro" id="IPR051063">
    <property type="entry name" value="PDI"/>
</dbReference>
<dbReference type="GO" id="GO:0005783">
    <property type="term" value="C:endoplasmic reticulum"/>
    <property type="evidence" value="ECO:0007669"/>
    <property type="project" value="InterPro"/>
</dbReference>
<dbReference type="Gene3D" id="3.40.30.10">
    <property type="entry name" value="Glutaredoxin"/>
    <property type="match status" value="2"/>
</dbReference>
<evidence type="ECO:0000256" key="9">
    <source>
        <dbReference type="RuleBase" id="RU004208"/>
    </source>
</evidence>
<name>A0AAD9Q5L0_ACRCE</name>
<keyword evidence="7 12" id="KW-0413">Isomerase</keyword>
<comment type="similarity">
    <text evidence="2 9">Belongs to the protein disulfide isomerase family.</text>
</comment>
<dbReference type="PANTHER" id="PTHR45672">
    <property type="entry name" value="PROTEIN DISULFIDE-ISOMERASE C17H9.14C-RELATED"/>
    <property type="match status" value="1"/>
</dbReference>
<feature type="chain" id="PRO_5042262317" description="protein disulfide-isomerase" evidence="10">
    <location>
        <begin position="20"/>
        <end position="359"/>
    </location>
</feature>
<keyword evidence="13" id="KW-1185">Reference proteome</keyword>
<dbReference type="Pfam" id="PF00085">
    <property type="entry name" value="Thioredoxin"/>
    <property type="match status" value="2"/>
</dbReference>
<gene>
    <name evidence="12" type="ORF">P5673_023733</name>
</gene>
<feature type="signal peptide" evidence="10">
    <location>
        <begin position="1"/>
        <end position="19"/>
    </location>
</feature>
<organism evidence="12 13">
    <name type="scientific">Acropora cervicornis</name>
    <name type="common">Staghorn coral</name>
    <dbReference type="NCBI Taxonomy" id="6130"/>
    <lineage>
        <taxon>Eukaryota</taxon>
        <taxon>Metazoa</taxon>
        <taxon>Cnidaria</taxon>
        <taxon>Anthozoa</taxon>
        <taxon>Hexacorallia</taxon>
        <taxon>Scleractinia</taxon>
        <taxon>Astrocoeniina</taxon>
        <taxon>Acroporidae</taxon>
        <taxon>Acropora</taxon>
    </lineage>
</organism>
<dbReference type="SUPFAM" id="SSF52833">
    <property type="entry name" value="Thioredoxin-like"/>
    <property type="match status" value="2"/>
</dbReference>
<dbReference type="GO" id="GO:0006457">
    <property type="term" value="P:protein folding"/>
    <property type="evidence" value="ECO:0007669"/>
    <property type="project" value="TreeGrafter"/>
</dbReference>
<sequence>MFHTSAFFFVLAGLCVCQAKVVDLTSANFDTVVNGDKFAFVEFFAPWCGHCKALAPTYEKLGEAFANSDDVVIAKVDADGEKSLGSRFDVSGYPTLKYFPKGSTSAEEYSGGRDIKDLVSFVESKSGARANKALFKTNVVDLDSGNFDSIAMDKTKDVLVEFYAPWCGHCKRLAPTYDLVGKAFKNEPNCVVAKVDADSEKDLGERFGVTGFPTLKFFPKDNKEGEEYNGGREEQDFIDFLNEKCKTNRVSGGGINQEAGRIDKYDDFVKDFMADQDKRDAILAEAKSLIDAQENTKMATYYTKVMERVQSKGDSFVTVELDRLKRLMEGSISNSKKDEFSMRSNILAQFKLDVTKEEL</sequence>
<evidence type="ECO:0000256" key="1">
    <source>
        <dbReference type="ARBA" id="ARBA00001182"/>
    </source>
</evidence>
<dbReference type="Proteomes" id="UP001249851">
    <property type="component" value="Unassembled WGS sequence"/>
</dbReference>
<evidence type="ECO:0000256" key="2">
    <source>
        <dbReference type="ARBA" id="ARBA00006347"/>
    </source>
</evidence>
<reference evidence="12" key="1">
    <citation type="journal article" date="2023" name="G3 (Bethesda)">
        <title>Whole genome assembly and annotation of the endangered Caribbean coral Acropora cervicornis.</title>
        <authorList>
            <person name="Selwyn J.D."/>
            <person name="Vollmer S.V."/>
        </authorList>
    </citation>
    <scope>NUCLEOTIDE SEQUENCE</scope>
    <source>
        <strain evidence="12">K2</strain>
    </source>
</reference>
<evidence type="ECO:0000256" key="3">
    <source>
        <dbReference type="ARBA" id="ARBA00012723"/>
    </source>
</evidence>
<dbReference type="EMBL" id="JARQWQ010000067">
    <property type="protein sequence ID" value="KAK2554766.1"/>
    <property type="molecule type" value="Genomic_DNA"/>
</dbReference>
<dbReference type="PRINTS" id="PR00421">
    <property type="entry name" value="THIOREDOXIN"/>
</dbReference>
<dbReference type="FunFam" id="3.40.30.10:FF:000032">
    <property type="entry name" value="Protein disulfide-isomerase A6 homolog"/>
    <property type="match status" value="2"/>
</dbReference>
<comment type="caution">
    <text evidence="12">The sequence shown here is derived from an EMBL/GenBank/DDBJ whole genome shotgun (WGS) entry which is preliminary data.</text>
</comment>
<dbReference type="PROSITE" id="PS00194">
    <property type="entry name" value="THIOREDOXIN_1"/>
    <property type="match status" value="2"/>
</dbReference>
<keyword evidence="8" id="KW-0676">Redox-active center</keyword>
<dbReference type="CDD" id="cd02998">
    <property type="entry name" value="PDI_a_ERp38"/>
    <property type="match status" value="2"/>
</dbReference>
<proteinExistence type="inferred from homology"/>
<dbReference type="PANTHER" id="PTHR45672:SF11">
    <property type="entry name" value="PROTEIN DISULFIDE-ISOMERASE C17H9.14C"/>
    <property type="match status" value="1"/>
</dbReference>
<protein>
    <recommendedName>
        <fullName evidence="3">protein disulfide-isomerase</fullName>
        <ecNumber evidence="3">5.3.4.1</ecNumber>
    </recommendedName>
</protein>
<comment type="catalytic activity">
    <reaction evidence="1">
        <text>Catalyzes the rearrangement of -S-S- bonds in proteins.</text>
        <dbReference type="EC" id="5.3.4.1"/>
    </reaction>
</comment>
<reference evidence="12" key="2">
    <citation type="journal article" date="2023" name="Science">
        <title>Genomic signatures of disease resistance in endangered staghorn corals.</title>
        <authorList>
            <person name="Vollmer S.V."/>
            <person name="Selwyn J.D."/>
            <person name="Despard B.A."/>
            <person name="Roesel C.L."/>
        </authorList>
    </citation>
    <scope>NUCLEOTIDE SEQUENCE</scope>
    <source>
        <strain evidence="12">K2</strain>
    </source>
</reference>
<dbReference type="AlphaFoldDB" id="A0AAD9Q5L0"/>
<dbReference type="Gene3D" id="1.20.1150.12">
    <property type="entry name" value="Endoplasmic reticulum resident protein 29, C-terminal domain"/>
    <property type="match status" value="1"/>
</dbReference>
<evidence type="ECO:0000256" key="10">
    <source>
        <dbReference type="SAM" id="SignalP"/>
    </source>
</evidence>
<dbReference type="InterPro" id="IPR017937">
    <property type="entry name" value="Thioredoxin_CS"/>
</dbReference>
<evidence type="ECO:0000256" key="7">
    <source>
        <dbReference type="ARBA" id="ARBA00023235"/>
    </source>
</evidence>
<evidence type="ECO:0000256" key="6">
    <source>
        <dbReference type="ARBA" id="ARBA00023157"/>
    </source>
</evidence>
<dbReference type="SUPFAM" id="SSF47933">
    <property type="entry name" value="ERP29 C domain-like"/>
    <property type="match status" value="1"/>
</dbReference>
<keyword evidence="4 10" id="KW-0732">Signal</keyword>
<evidence type="ECO:0000313" key="13">
    <source>
        <dbReference type="Proteomes" id="UP001249851"/>
    </source>
</evidence>
<evidence type="ECO:0000259" key="11">
    <source>
        <dbReference type="PROSITE" id="PS51352"/>
    </source>
</evidence>
<keyword evidence="5" id="KW-0677">Repeat</keyword>
<evidence type="ECO:0000256" key="8">
    <source>
        <dbReference type="ARBA" id="ARBA00023284"/>
    </source>
</evidence>
<dbReference type="PROSITE" id="PS51352">
    <property type="entry name" value="THIOREDOXIN_2"/>
    <property type="match status" value="2"/>
</dbReference>
<evidence type="ECO:0000313" key="12">
    <source>
        <dbReference type="EMBL" id="KAK2554766.1"/>
    </source>
</evidence>
<dbReference type="Pfam" id="PF07749">
    <property type="entry name" value="ERp29"/>
    <property type="match status" value="1"/>
</dbReference>
<dbReference type="GO" id="GO:0003756">
    <property type="term" value="F:protein disulfide isomerase activity"/>
    <property type="evidence" value="ECO:0007669"/>
    <property type="project" value="UniProtKB-EC"/>
</dbReference>
<keyword evidence="6" id="KW-1015">Disulfide bond</keyword>
<dbReference type="InterPro" id="IPR013766">
    <property type="entry name" value="Thioredoxin_domain"/>
</dbReference>
<dbReference type="InterPro" id="IPR005788">
    <property type="entry name" value="PDI_thioredoxin-like_dom"/>
</dbReference>
<feature type="domain" description="Thioredoxin" evidence="11">
    <location>
        <begin position="10"/>
        <end position="127"/>
    </location>
</feature>
<accession>A0AAD9Q5L0</accession>
<dbReference type="InterPro" id="IPR036249">
    <property type="entry name" value="Thioredoxin-like_sf"/>
</dbReference>
<dbReference type="NCBIfam" id="TIGR01126">
    <property type="entry name" value="pdi_dom"/>
    <property type="match status" value="2"/>
</dbReference>
<dbReference type="EC" id="5.3.4.1" evidence="3"/>
<evidence type="ECO:0000256" key="5">
    <source>
        <dbReference type="ARBA" id="ARBA00022737"/>
    </source>
</evidence>
<dbReference type="InterPro" id="IPR011679">
    <property type="entry name" value="ERp29_C"/>
</dbReference>
<evidence type="ECO:0000256" key="4">
    <source>
        <dbReference type="ARBA" id="ARBA00022729"/>
    </source>
</evidence>
<dbReference type="InterPro" id="IPR036356">
    <property type="entry name" value="ERp29_C_sf"/>
</dbReference>
<feature type="domain" description="Thioredoxin" evidence="11">
    <location>
        <begin position="128"/>
        <end position="246"/>
    </location>
</feature>